<dbReference type="SUPFAM" id="SSF52833">
    <property type="entry name" value="Thioredoxin-like"/>
    <property type="match status" value="1"/>
</dbReference>
<dbReference type="RefSeq" id="WP_121281121.1">
    <property type="nucleotide sequence ID" value="NZ_RBZV01000013.1"/>
</dbReference>
<dbReference type="PANTHER" id="PTHR15337:SF11">
    <property type="entry name" value="THIOREDOXIN DOMAIN-CONTAINING PROTEIN"/>
    <property type="match status" value="1"/>
</dbReference>
<dbReference type="Proteomes" id="UP000280434">
    <property type="component" value="Unassembled WGS sequence"/>
</dbReference>
<keyword evidence="5" id="KW-1185">Reference proteome</keyword>
<dbReference type="PANTHER" id="PTHR15337">
    <property type="entry name" value="ANTERIOR GRADIENT PROTEIN-RELATED"/>
    <property type="match status" value="1"/>
</dbReference>
<feature type="domain" description="Thioredoxin" evidence="3">
    <location>
        <begin position="20"/>
        <end position="146"/>
    </location>
</feature>
<protein>
    <submittedName>
        <fullName evidence="4">Thioredoxin family protein</fullName>
    </submittedName>
</protein>
<dbReference type="AlphaFoldDB" id="A0A494X1Z2"/>
<dbReference type="InterPro" id="IPR051099">
    <property type="entry name" value="AGR/TXD"/>
</dbReference>
<dbReference type="OrthoDB" id="5733562at2"/>
<evidence type="ECO:0000313" key="5">
    <source>
        <dbReference type="Proteomes" id="UP000280434"/>
    </source>
</evidence>
<evidence type="ECO:0000256" key="1">
    <source>
        <dbReference type="ARBA" id="ARBA00022729"/>
    </source>
</evidence>
<dbReference type="Pfam" id="PF13098">
    <property type="entry name" value="Thioredoxin_2"/>
    <property type="match status" value="1"/>
</dbReference>
<reference evidence="4 5" key="1">
    <citation type="submission" date="2018-10" db="EMBL/GenBank/DDBJ databases">
        <title>Paraburkholderia sp. 7MK8-2, isolated from soil.</title>
        <authorList>
            <person name="Gao Z.-H."/>
            <person name="Qiu L.-H."/>
        </authorList>
    </citation>
    <scope>NUCLEOTIDE SEQUENCE [LARGE SCALE GENOMIC DNA]</scope>
    <source>
        <strain evidence="4 5">7MK8-2</strain>
    </source>
</reference>
<dbReference type="EMBL" id="RBZV01000013">
    <property type="protein sequence ID" value="RKP44340.1"/>
    <property type="molecule type" value="Genomic_DNA"/>
</dbReference>
<evidence type="ECO:0000256" key="2">
    <source>
        <dbReference type="SAM" id="SignalP"/>
    </source>
</evidence>
<dbReference type="InterPro" id="IPR012336">
    <property type="entry name" value="Thioredoxin-like_fold"/>
</dbReference>
<gene>
    <name evidence="4" type="ORF">D7S89_22690</name>
</gene>
<dbReference type="Gene3D" id="3.40.30.10">
    <property type="entry name" value="Glutaredoxin"/>
    <property type="match status" value="1"/>
</dbReference>
<evidence type="ECO:0000313" key="4">
    <source>
        <dbReference type="EMBL" id="RKP44340.1"/>
    </source>
</evidence>
<evidence type="ECO:0000259" key="3">
    <source>
        <dbReference type="PROSITE" id="PS51352"/>
    </source>
</evidence>
<keyword evidence="1 2" id="KW-0732">Signal</keyword>
<feature type="chain" id="PRO_5019746583" evidence="2">
    <location>
        <begin position="21"/>
        <end position="519"/>
    </location>
</feature>
<organism evidence="4 5">
    <name type="scientific">Trinickia fusca</name>
    <dbReference type="NCBI Taxonomy" id="2419777"/>
    <lineage>
        <taxon>Bacteria</taxon>
        <taxon>Pseudomonadati</taxon>
        <taxon>Pseudomonadota</taxon>
        <taxon>Betaproteobacteria</taxon>
        <taxon>Burkholderiales</taxon>
        <taxon>Burkholderiaceae</taxon>
        <taxon>Trinickia</taxon>
    </lineage>
</organism>
<dbReference type="InterPro" id="IPR036249">
    <property type="entry name" value="Thioredoxin-like_sf"/>
</dbReference>
<dbReference type="InterPro" id="IPR013766">
    <property type="entry name" value="Thioredoxin_domain"/>
</dbReference>
<name>A0A494X1Z2_9BURK</name>
<comment type="caution">
    <text evidence="4">The sequence shown here is derived from an EMBL/GenBank/DDBJ whole genome shotgun (WGS) entry which is preliminary data.</text>
</comment>
<accession>A0A494X1Z2</accession>
<sequence length="519" mass="55937">MNSRLVGMIGALALTASVWASPAPPAPAHALPPGIAWQQGDVDAAFALAKTQHKPLFLYWGAVWCPPCNQVKATIFNQQAFKERASFFIPVYLDGDSESAQKLSERFKVRGYPTMILFSPDGTEITRLPGEVDAARYLQALSLGMNAAHPVKQTLAAALKDGAHLGHDEWRMLADYAWDPAEPQPVANEKVARTLQTLARHARADHADDEALRFELKAVAAAATEPRSEPIDKAAATQAVEAVLADRGRARANFDVLVAYANDIVRYLSAADTPERRRLVDASDSALTALAADATLSTTDRLSALHGRVTLARLDAPKGAPLPPALLNAVREQATVANTVTTNGYERLAVVDAAADALTAAGLINDSDRMLHAELTRSVTPYYVMSELGANAKARGDSDSALDWYKRAYDASVGPATRLRWSVSYFSNVVELAPQDEARVQQAASAVLTEVSATHDAFYGRNRANIERLVTRLSDWNRGKQHDAAVKHVLAQLDGVCAKLPADDPQRATCHTLAKPTSA</sequence>
<proteinExistence type="predicted"/>
<dbReference type="PROSITE" id="PS51352">
    <property type="entry name" value="THIOREDOXIN_2"/>
    <property type="match status" value="1"/>
</dbReference>
<feature type="signal peptide" evidence="2">
    <location>
        <begin position="1"/>
        <end position="20"/>
    </location>
</feature>